<dbReference type="InterPro" id="IPR029063">
    <property type="entry name" value="SAM-dependent_MTases_sf"/>
</dbReference>
<gene>
    <name evidence="5" type="ORF">ISF_09175</name>
</gene>
<evidence type="ECO:0000256" key="3">
    <source>
        <dbReference type="ARBA" id="ARBA00022691"/>
    </source>
</evidence>
<comment type="caution">
    <text evidence="5">The sequence shown here is derived from an EMBL/GenBank/DDBJ whole genome shotgun (WGS) entry which is preliminary data.</text>
</comment>
<keyword evidence="1 5" id="KW-0489">Methyltransferase</keyword>
<accession>A0A167LBQ3</accession>
<evidence type="ECO:0000256" key="2">
    <source>
        <dbReference type="ARBA" id="ARBA00022679"/>
    </source>
</evidence>
<dbReference type="SUPFAM" id="SSF53335">
    <property type="entry name" value="S-adenosyl-L-methionine-dependent methyltransferases"/>
    <property type="match status" value="1"/>
</dbReference>
<keyword evidence="3" id="KW-0949">S-adenosyl-L-methionine</keyword>
<evidence type="ECO:0000313" key="6">
    <source>
        <dbReference type="Proteomes" id="UP000076744"/>
    </source>
</evidence>
<dbReference type="InterPro" id="IPR002935">
    <property type="entry name" value="SAM_O-MeTrfase"/>
</dbReference>
<dbReference type="EMBL" id="AZHB01000043">
    <property type="protein sequence ID" value="OAA52897.1"/>
    <property type="molecule type" value="Genomic_DNA"/>
</dbReference>
<dbReference type="GO" id="GO:0008171">
    <property type="term" value="F:O-methyltransferase activity"/>
    <property type="evidence" value="ECO:0007669"/>
    <property type="project" value="InterPro"/>
</dbReference>
<dbReference type="STRING" id="1081104.A0A167LBQ3"/>
<dbReference type="Gene3D" id="3.40.50.150">
    <property type="entry name" value="Vaccinia Virus protein VP39"/>
    <property type="match status" value="1"/>
</dbReference>
<keyword evidence="2 5" id="KW-0808">Transferase</keyword>
<reference evidence="5 6" key="1">
    <citation type="journal article" date="2016" name="Genome Biol. Evol.">
        <title>Divergent and convergent evolution of fungal pathogenicity.</title>
        <authorList>
            <person name="Shang Y."/>
            <person name="Xiao G."/>
            <person name="Zheng P."/>
            <person name="Cen K."/>
            <person name="Zhan S."/>
            <person name="Wang C."/>
        </authorList>
    </citation>
    <scope>NUCLEOTIDE SEQUENCE [LARGE SCALE GENOMIC DNA]</scope>
    <source>
        <strain evidence="5 6">ARSEF 2679</strain>
    </source>
</reference>
<dbReference type="PANTHER" id="PTHR43167:SF1">
    <property type="entry name" value="PUTATIVE (AFU_ORTHOLOGUE AFUA_6G01830)-RELATED"/>
    <property type="match status" value="1"/>
</dbReference>
<dbReference type="CDD" id="cd02440">
    <property type="entry name" value="AdoMet_MTases"/>
    <property type="match status" value="1"/>
</dbReference>
<dbReference type="PANTHER" id="PTHR43167">
    <property type="entry name" value="PUTATIVE (AFU_ORTHOLOGUE AFUA_6G01830)-RELATED"/>
    <property type="match status" value="1"/>
</dbReference>
<protein>
    <submittedName>
        <fullName evidence="5">O-methyltransferase family 3</fullName>
    </submittedName>
</protein>
<dbReference type="RefSeq" id="XP_018699986.1">
    <property type="nucleotide sequence ID" value="XM_018852778.1"/>
</dbReference>
<dbReference type="AlphaFoldDB" id="A0A167LBQ3"/>
<dbReference type="GO" id="GO:0032259">
    <property type="term" value="P:methylation"/>
    <property type="evidence" value="ECO:0007669"/>
    <property type="project" value="UniProtKB-KW"/>
</dbReference>
<proteinExistence type="inferred from homology"/>
<dbReference type="Proteomes" id="UP000076744">
    <property type="component" value="Unassembled WGS sequence"/>
</dbReference>
<dbReference type="PROSITE" id="PS51682">
    <property type="entry name" value="SAM_OMT_I"/>
    <property type="match status" value="1"/>
</dbReference>
<evidence type="ECO:0000256" key="1">
    <source>
        <dbReference type="ARBA" id="ARBA00022603"/>
    </source>
</evidence>
<keyword evidence="6" id="KW-1185">Reference proteome</keyword>
<dbReference type="OrthoDB" id="4863010at2759"/>
<sequence length="228" mass="24391">MDSLSTGPVADVLARLYQEAEVADAPMRRAEGTADTDVAASVLASEAADLRGTYHDLADNFLCVSPRFGRHLYMCARAARARLVVEFGASMGVSTIFAAAALRDAGVPGGRVVTTELEGGKARRARENVAAAGLAGLVEVRVGDARETLKGGVDGEQVDVLLLDGAWSLYLEVLRLMEPHLRPGAVVLADNAEDPAYLEYVRDPRNGYLSLPLEFGEKEGNEFSVRTR</sequence>
<evidence type="ECO:0000256" key="4">
    <source>
        <dbReference type="ARBA" id="ARBA00023453"/>
    </source>
</evidence>
<dbReference type="GeneID" id="30025467"/>
<comment type="similarity">
    <text evidence="4">Belongs to the class I-like SAM-binding methyltransferase superfamily. Cation-dependent O-methyltransferase family.</text>
</comment>
<evidence type="ECO:0000313" key="5">
    <source>
        <dbReference type="EMBL" id="OAA52897.1"/>
    </source>
</evidence>
<name>A0A167LBQ3_CORFA</name>
<dbReference type="Pfam" id="PF13578">
    <property type="entry name" value="Methyltransf_24"/>
    <property type="match status" value="1"/>
</dbReference>
<organism evidence="5 6">
    <name type="scientific">Cordyceps fumosorosea (strain ARSEF 2679)</name>
    <name type="common">Isaria fumosorosea</name>
    <dbReference type="NCBI Taxonomy" id="1081104"/>
    <lineage>
        <taxon>Eukaryota</taxon>
        <taxon>Fungi</taxon>
        <taxon>Dikarya</taxon>
        <taxon>Ascomycota</taxon>
        <taxon>Pezizomycotina</taxon>
        <taxon>Sordariomycetes</taxon>
        <taxon>Hypocreomycetidae</taxon>
        <taxon>Hypocreales</taxon>
        <taxon>Cordycipitaceae</taxon>
        <taxon>Cordyceps</taxon>
    </lineage>
</organism>